<dbReference type="EMBL" id="CADCTX010000602">
    <property type="protein sequence ID" value="CAA9332189.1"/>
    <property type="molecule type" value="Genomic_DNA"/>
</dbReference>
<keyword evidence="2 8" id="KW-0819">tRNA processing</keyword>
<gene>
    <name evidence="8" type="primary">rnz</name>
    <name evidence="10" type="ORF">AVDCRST_MAG40-1961</name>
</gene>
<dbReference type="Gene3D" id="3.60.15.10">
    <property type="entry name" value="Ribonuclease Z/Hydroxyacylglutathione hydrolase-like"/>
    <property type="match status" value="1"/>
</dbReference>
<dbReference type="AlphaFoldDB" id="A0A6J4LHV0"/>
<comment type="catalytic activity">
    <reaction evidence="8">
        <text>Endonucleolytic cleavage of RNA, removing extra 3' nucleotides from tRNA precursor, generating 3' termini of tRNAs. A 3'-hydroxy group is left at the tRNA terminus and a 5'-phosphoryl group is left at the trailer molecule.</text>
        <dbReference type="EC" id="3.1.26.11"/>
    </reaction>
</comment>
<keyword evidence="5 8" id="KW-0255">Endonuclease</keyword>
<evidence type="ECO:0000313" key="10">
    <source>
        <dbReference type="EMBL" id="CAA9332189.1"/>
    </source>
</evidence>
<keyword evidence="4 8" id="KW-0479">Metal-binding</keyword>
<protein>
    <recommendedName>
        <fullName evidence="8">Ribonuclease Z</fullName>
        <shortName evidence="8">RNase Z</shortName>
        <ecNumber evidence="8">3.1.26.11</ecNumber>
    </recommendedName>
    <alternativeName>
        <fullName evidence="8">tRNA 3 endonuclease</fullName>
    </alternativeName>
    <alternativeName>
        <fullName evidence="8">tRNase Z</fullName>
    </alternativeName>
</protein>
<dbReference type="InterPro" id="IPR001279">
    <property type="entry name" value="Metallo-B-lactamas"/>
</dbReference>
<comment type="similarity">
    <text evidence="8">Belongs to the RNase Z family.</text>
</comment>
<dbReference type="NCBIfam" id="TIGR02651">
    <property type="entry name" value="RNase_Z"/>
    <property type="match status" value="1"/>
</dbReference>
<keyword evidence="6 8" id="KW-0378">Hydrolase</keyword>
<evidence type="ECO:0000256" key="3">
    <source>
        <dbReference type="ARBA" id="ARBA00022722"/>
    </source>
</evidence>
<dbReference type="GO" id="GO:0042781">
    <property type="term" value="F:3'-tRNA processing endoribonuclease activity"/>
    <property type="evidence" value="ECO:0007669"/>
    <property type="project" value="UniProtKB-UniRule"/>
</dbReference>
<dbReference type="NCBIfam" id="NF000801">
    <property type="entry name" value="PRK00055.1-3"/>
    <property type="match status" value="1"/>
</dbReference>
<sequence>MSLSVRLLGTSASRPTVERNVASVALVREGETMLFDCGEGTQRQMMRYGVSFSLADIFFTHMHADHVLGVVGLLRTMQLGGRTEPMRLWGPRGAARLLRQGSAGFGVERLGFAVEIAELEPGVPVERGGYAVVPFPVEHHATAAFGYAMVEATRLGRFNPDLARELGVPEGPLWGQLHRGRAVTLDDGRVIEAGALVGPTRTGRRVVITGDTRPCDATVAAAAGADLLIHEATFSDDEAARAVETGHSTAREAAEVARRAGVRRLVLTHISARYSRDAAELEREARTTFAGAVVARDGLEIEVPFVD</sequence>
<evidence type="ECO:0000256" key="8">
    <source>
        <dbReference type="HAMAP-Rule" id="MF_01818"/>
    </source>
</evidence>
<feature type="binding site" evidence="8">
    <location>
        <position position="61"/>
    </location>
    <ligand>
        <name>Zn(2+)</name>
        <dbReference type="ChEBI" id="CHEBI:29105"/>
        <label>1</label>
        <note>catalytic</note>
    </ligand>
</feature>
<feature type="binding site" evidence="8">
    <location>
        <position position="211"/>
    </location>
    <ligand>
        <name>Zn(2+)</name>
        <dbReference type="ChEBI" id="CHEBI:29105"/>
        <label>1</label>
        <note>catalytic</note>
    </ligand>
</feature>
<dbReference type="CDD" id="cd07717">
    <property type="entry name" value="RNaseZ_ZiPD-like_MBL-fold"/>
    <property type="match status" value="1"/>
</dbReference>
<evidence type="ECO:0000256" key="7">
    <source>
        <dbReference type="ARBA" id="ARBA00022833"/>
    </source>
</evidence>
<evidence type="ECO:0000256" key="4">
    <source>
        <dbReference type="ARBA" id="ARBA00022723"/>
    </source>
</evidence>
<feature type="active site" description="Proton acceptor" evidence="8">
    <location>
        <position position="65"/>
    </location>
</feature>
<organism evidence="10">
    <name type="scientific">uncultured Gemmatimonadaceae bacterium</name>
    <dbReference type="NCBI Taxonomy" id="246130"/>
    <lineage>
        <taxon>Bacteria</taxon>
        <taxon>Pseudomonadati</taxon>
        <taxon>Gemmatimonadota</taxon>
        <taxon>Gemmatimonadia</taxon>
        <taxon>Gemmatimonadales</taxon>
        <taxon>Gemmatimonadaceae</taxon>
        <taxon>environmental samples</taxon>
    </lineage>
</organism>
<evidence type="ECO:0000256" key="6">
    <source>
        <dbReference type="ARBA" id="ARBA00022801"/>
    </source>
</evidence>
<reference evidence="10" key="1">
    <citation type="submission" date="2020-02" db="EMBL/GenBank/DDBJ databases">
        <authorList>
            <person name="Meier V. D."/>
        </authorList>
    </citation>
    <scope>NUCLEOTIDE SEQUENCE</scope>
    <source>
        <strain evidence="10">AVDCRST_MAG40</strain>
    </source>
</reference>
<feature type="binding site" evidence="8">
    <location>
        <position position="139"/>
    </location>
    <ligand>
        <name>Zn(2+)</name>
        <dbReference type="ChEBI" id="CHEBI:29105"/>
        <label>1</label>
        <note>catalytic</note>
    </ligand>
</feature>
<accession>A0A6J4LHV0</accession>
<dbReference type="Pfam" id="PF12706">
    <property type="entry name" value="Lactamase_B_2"/>
    <property type="match status" value="2"/>
</dbReference>
<dbReference type="GO" id="GO:0008270">
    <property type="term" value="F:zinc ion binding"/>
    <property type="evidence" value="ECO:0007669"/>
    <property type="project" value="UniProtKB-UniRule"/>
</dbReference>
<dbReference type="InterPro" id="IPR013471">
    <property type="entry name" value="RNase_Z/BN"/>
</dbReference>
<feature type="binding site" evidence="8">
    <location>
        <position position="65"/>
    </location>
    <ligand>
        <name>Zn(2+)</name>
        <dbReference type="ChEBI" id="CHEBI:29105"/>
        <label>2</label>
        <note>catalytic</note>
    </ligand>
</feature>
<feature type="domain" description="Metallo-beta-lactamase" evidence="9">
    <location>
        <begin position="33"/>
        <end position="154"/>
    </location>
</feature>
<name>A0A6J4LHV0_9BACT</name>
<feature type="domain" description="Metallo-beta-lactamase" evidence="9">
    <location>
        <begin position="194"/>
        <end position="270"/>
    </location>
</feature>
<feature type="binding site" evidence="8">
    <location>
        <position position="211"/>
    </location>
    <ligand>
        <name>Zn(2+)</name>
        <dbReference type="ChEBI" id="CHEBI:29105"/>
        <label>2</label>
        <note>catalytic</note>
    </ligand>
</feature>
<comment type="function">
    <text evidence="8">Zinc phosphodiesterase, which displays some tRNA 3'-processing endonuclease activity. Probably involved in tRNA maturation, by removing a 3'-trailer from precursor tRNA.</text>
</comment>
<keyword evidence="3 8" id="KW-0540">Nuclease</keyword>
<evidence type="ECO:0000259" key="9">
    <source>
        <dbReference type="Pfam" id="PF12706"/>
    </source>
</evidence>
<comment type="cofactor">
    <cofactor evidence="8">
        <name>Zn(2+)</name>
        <dbReference type="ChEBI" id="CHEBI:29105"/>
    </cofactor>
    <text evidence="8">Binds 2 Zn(2+) ions.</text>
</comment>
<evidence type="ECO:0000256" key="5">
    <source>
        <dbReference type="ARBA" id="ARBA00022759"/>
    </source>
</evidence>
<dbReference type="PANTHER" id="PTHR46018:SF2">
    <property type="entry name" value="ZINC PHOSPHODIESTERASE ELAC PROTEIN 1"/>
    <property type="match status" value="1"/>
</dbReference>
<comment type="subunit">
    <text evidence="1 8">Homodimer.</text>
</comment>
<feature type="binding site" evidence="8">
    <location>
        <position position="66"/>
    </location>
    <ligand>
        <name>Zn(2+)</name>
        <dbReference type="ChEBI" id="CHEBI:29105"/>
        <label>2</label>
        <note>catalytic</note>
    </ligand>
</feature>
<keyword evidence="7 8" id="KW-0862">Zinc</keyword>
<dbReference type="InterPro" id="IPR036866">
    <property type="entry name" value="RibonucZ/Hydroxyglut_hydro"/>
</dbReference>
<evidence type="ECO:0000256" key="1">
    <source>
        <dbReference type="ARBA" id="ARBA00011738"/>
    </source>
</evidence>
<feature type="binding site" evidence="8">
    <location>
        <position position="269"/>
    </location>
    <ligand>
        <name>Zn(2+)</name>
        <dbReference type="ChEBI" id="CHEBI:29105"/>
        <label>2</label>
        <note>catalytic</note>
    </ligand>
</feature>
<evidence type="ECO:0000256" key="2">
    <source>
        <dbReference type="ARBA" id="ARBA00022694"/>
    </source>
</evidence>
<dbReference type="EC" id="3.1.26.11" evidence="8"/>
<proteinExistence type="inferred from homology"/>
<feature type="binding site" evidence="8">
    <location>
        <position position="63"/>
    </location>
    <ligand>
        <name>Zn(2+)</name>
        <dbReference type="ChEBI" id="CHEBI:29105"/>
        <label>1</label>
        <note>catalytic</note>
    </ligand>
</feature>
<dbReference type="HAMAP" id="MF_01818">
    <property type="entry name" value="RNase_Z_BN"/>
    <property type="match status" value="1"/>
</dbReference>
<dbReference type="SUPFAM" id="SSF56281">
    <property type="entry name" value="Metallo-hydrolase/oxidoreductase"/>
    <property type="match status" value="1"/>
</dbReference>
<dbReference type="PANTHER" id="PTHR46018">
    <property type="entry name" value="ZINC PHOSPHODIESTERASE ELAC PROTEIN 1"/>
    <property type="match status" value="1"/>
</dbReference>